<evidence type="ECO:0008006" key="4">
    <source>
        <dbReference type="Google" id="ProtNLM"/>
    </source>
</evidence>
<keyword evidence="3" id="KW-1185">Reference proteome</keyword>
<name>A0A6M0CVS6_9FLAO</name>
<dbReference type="Proteomes" id="UP000474296">
    <property type="component" value="Unassembled WGS sequence"/>
</dbReference>
<accession>A0A6M0CVS6</accession>
<evidence type="ECO:0000313" key="3">
    <source>
        <dbReference type="Proteomes" id="UP000474296"/>
    </source>
</evidence>
<proteinExistence type="predicted"/>
<evidence type="ECO:0000313" key="2">
    <source>
        <dbReference type="EMBL" id="NER17870.1"/>
    </source>
</evidence>
<keyword evidence="1" id="KW-0732">Signal</keyword>
<evidence type="ECO:0000256" key="1">
    <source>
        <dbReference type="SAM" id="SignalP"/>
    </source>
</evidence>
<dbReference type="AlphaFoldDB" id="A0A6M0CVS6"/>
<dbReference type="Gene3D" id="2.60.40.10">
    <property type="entry name" value="Immunoglobulins"/>
    <property type="match status" value="1"/>
</dbReference>
<protein>
    <recommendedName>
        <fullName evidence="4">Cadherin domain-containing protein</fullName>
    </recommendedName>
</protein>
<gene>
    <name evidence="2" type="ORF">GWK10_11650</name>
</gene>
<reference evidence="2 3" key="1">
    <citation type="submission" date="2020-01" db="EMBL/GenBank/DDBJ databases">
        <title>Spongiivirga citrea KCTC 32990T.</title>
        <authorList>
            <person name="Wang G."/>
        </authorList>
    </citation>
    <scope>NUCLEOTIDE SEQUENCE [LARGE SCALE GENOMIC DNA]</scope>
    <source>
        <strain evidence="2 3">KCTC 32990</strain>
    </source>
</reference>
<feature type="signal peptide" evidence="1">
    <location>
        <begin position="1"/>
        <end position="22"/>
    </location>
</feature>
<dbReference type="InterPro" id="IPR013783">
    <property type="entry name" value="Ig-like_fold"/>
</dbReference>
<feature type="chain" id="PRO_5026712033" description="Cadherin domain-containing protein" evidence="1">
    <location>
        <begin position="23"/>
        <end position="471"/>
    </location>
</feature>
<dbReference type="PROSITE" id="PS51257">
    <property type="entry name" value="PROKAR_LIPOPROTEIN"/>
    <property type="match status" value="1"/>
</dbReference>
<dbReference type="EMBL" id="JAABOQ010000004">
    <property type="protein sequence ID" value="NER17870.1"/>
    <property type="molecule type" value="Genomic_DNA"/>
</dbReference>
<sequence>MIKKALTLTTIFLLLCSLIQSCNDDESLNVDSTPEFTSLVSTVSSLPGQTFLFEGVVSDEAGVRSVNLKYEPWFLNKTIIRDSITETYELSYKFKVPDDAIENSVHVIPLTITNIGGKSSVEEVTVTLDQDIDGPQIQIAQPINEATLPIGDGDEISFDVTVTDAELAELKIESDLLNEVLPISGTSYNYTNSLDVAIPDKYFFTITATDVSGNVSTETFAVNVVDELEFTNMYVTDMTSDTELVSDIFGVPYKTSASSETNETGYVFTARYYAPTPNFEVRFLAQKGSFSPYAFGAGADSGRLAIGSSSDVAPIVLSEVGYYEIKMDLRDLTYSITPYTPSDDTFEQVYIIGTGIYINETESTCTNNTDGSLQCWNFASGKPFQKDGNNPYLWTIDVSLKDEPLNNGANGFILNANPNGWSPFWRIDNPNDPEATVPGGGVNYVFPDSALDKEYRFVFDTHLNRIAALPR</sequence>
<dbReference type="RefSeq" id="WP_164032539.1">
    <property type="nucleotide sequence ID" value="NZ_JAABOQ010000004.1"/>
</dbReference>
<organism evidence="2 3">
    <name type="scientific">Spongiivirga citrea</name>
    <dbReference type="NCBI Taxonomy" id="1481457"/>
    <lineage>
        <taxon>Bacteria</taxon>
        <taxon>Pseudomonadati</taxon>
        <taxon>Bacteroidota</taxon>
        <taxon>Flavobacteriia</taxon>
        <taxon>Flavobacteriales</taxon>
        <taxon>Flavobacteriaceae</taxon>
        <taxon>Spongiivirga</taxon>
    </lineage>
</organism>
<comment type="caution">
    <text evidence="2">The sequence shown here is derived from an EMBL/GenBank/DDBJ whole genome shotgun (WGS) entry which is preliminary data.</text>
</comment>